<organism evidence="1 2">
    <name type="scientific">Azobacteroides phage ProJPt-Bp1</name>
    <dbReference type="NCBI Taxonomy" id="1920526"/>
    <lineage>
        <taxon>Viruses</taxon>
        <taxon>Duplodnaviria</taxon>
        <taxon>Heunggongvirae</taxon>
        <taxon>Uroviricota</taxon>
        <taxon>Caudoviricetes</taxon>
        <taxon>Crassvirales</taxon>
        <taxon>Suoliviridae</taxon>
        <taxon>Dechshavirus</taxon>
        <taxon>Dechshavirus japanensis</taxon>
    </lineage>
</organism>
<reference evidence="1 2" key="1">
    <citation type="journal article" date="2017" name="Microbes Environ.">
        <title>Discovery and Complete Genome Sequence of a Bacteriophage from an Obligate Intracellular Symbiont of a Cellulolytic Protist in the Termite Gut.</title>
        <authorList>
            <person name="Pramono A.K."/>
            <person name="Kuwahara H."/>
            <person name="Itoh T."/>
            <person name="Toyoda A."/>
            <person name="Yamada A."/>
            <person name="Hongoh Y."/>
        </authorList>
    </citation>
    <scope>NUCLEOTIDE SEQUENCE [LARGE SCALE GENOMIC DNA]</scope>
    <source>
        <strain evidence="1">ProJPt-Bp1</strain>
    </source>
</reference>
<name>A0A1V1FUY3_9CAUD</name>
<dbReference type="RefSeq" id="YP_010088129.1">
    <property type="nucleotide sequence ID" value="NC_055706.1"/>
</dbReference>
<proteinExistence type="predicted"/>
<dbReference type="EMBL" id="AP017903">
    <property type="protein sequence ID" value="BAX03406.1"/>
    <property type="molecule type" value="Genomic_DNA"/>
</dbReference>
<dbReference type="KEGG" id="vg:65105615"/>
<keyword evidence="2" id="KW-1185">Reference proteome</keyword>
<dbReference type="GeneID" id="65105615"/>
<evidence type="ECO:0000313" key="2">
    <source>
        <dbReference type="Proteomes" id="UP000222295"/>
    </source>
</evidence>
<evidence type="ECO:0000313" key="1">
    <source>
        <dbReference type="EMBL" id="BAX03406.1"/>
    </source>
</evidence>
<dbReference type="Proteomes" id="UP000222295">
    <property type="component" value="Segment"/>
</dbReference>
<protein>
    <submittedName>
        <fullName evidence="1">Uncharacterized protein</fullName>
    </submittedName>
</protein>
<accession>A0A1V1FUY3</accession>
<sequence length="147" mass="17448">MGRAPGRPHKGPVMTATNIKRMWIIEHEEKIIRLLLSKVYNRRLAAREWQADKYINRPLPSPLRSDNMLTFNLYKTISFHGQDKYTALRWADSVSKKGGDVFDLYIEIFKMQHMNFKEIINHIYEETAHWRKTELTQAQTKDESVEQ</sequence>